<dbReference type="PANTHER" id="PTHR33337:SF33">
    <property type="entry name" value="CENP-V_GFA DOMAIN-CONTAINING PROTEIN"/>
    <property type="match status" value="1"/>
</dbReference>
<dbReference type="SUPFAM" id="SSF51316">
    <property type="entry name" value="Mss4-like"/>
    <property type="match status" value="1"/>
</dbReference>
<keyword evidence="2" id="KW-0479">Metal-binding</keyword>
<feature type="domain" description="CENP-V/GFA" evidence="6">
    <location>
        <begin position="10"/>
        <end position="132"/>
    </location>
</feature>
<dbReference type="Pfam" id="PF04828">
    <property type="entry name" value="GFA"/>
    <property type="match status" value="1"/>
</dbReference>
<sequence length="187" mass="21080">MATIENYTPLKGHCTCKTITYEVLAPFLCTNCCHCTWCQRESGAAYALNAIIETSNFRITSETQPTITDLPTNSGDGQKIARCPKCYVVIACDYGDNFTWTTFVKVGTLDGESRKNVRPDVHIYTTTKMDWVDLTSEKERGIPILEAGYKAVQVWRKDALERFEVLKQKMKKAEEVKKESDKSTDGA</sequence>
<keyword evidence="5" id="KW-0175">Coiled coil</keyword>
<evidence type="ECO:0000256" key="4">
    <source>
        <dbReference type="ARBA" id="ARBA00023239"/>
    </source>
</evidence>
<dbReference type="Gene3D" id="3.90.1590.10">
    <property type="entry name" value="glutathione-dependent formaldehyde- activating enzyme (gfa)"/>
    <property type="match status" value="1"/>
</dbReference>
<keyword evidence="3" id="KW-0862">Zinc</keyword>
<feature type="coiled-coil region" evidence="5">
    <location>
        <begin position="156"/>
        <end position="183"/>
    </location>
</feature>
<dbReference type="EMBL" id="JPOX01000034">
    <property type="protein sequence ID" value="KFX43550.1"/>
    <property type="molecule type" value="Genomic_DNA"/>
</dbReference>
<comment type="caution">
    <text evidence="7">The sequence shown here is derived from an EMBL/GenBank/DDBJ whole genome shotgun (WGS) entry which is preliminary data.</text>
</comment>
<gene>
    <name evidence="7" type="ORF">GQ26_0340230</name>
</gene>
<dbReference type="AlphaFoldDB" id="A0A093UUG9"/>
<protein>
    <submittedName>
        <fullName evidence="7">Putative glutathione-dependent formaldehyde-activating enzyme</fullName>
    </submittedName>
</protein>
<dbReference type="GO" id="GO:0016846">
    <property type="term" value="F:carbon-sulfur lyase activity"/>
    <property type="evidence" value="ECO:0007669"/>
    <property type="project" value="InterPro"/>
</dbReference>
<dbReference type="InterPro" id="IPR011057">
    <property type="entry name" value="Mss4-like_sf"/>
</dbReference>
<dbReference type="GO" id="GO:0046872">
    <property type="term" value="F:metal ion binding"/>
    <property type="evidence" value="ECO:0007669"/>
    <property type="project" value="UniProtKB-KW"/>
</dbReference>
<reference evidence="7" key="1">
    <citation type="journal article" date="2014" name="PLoS Genet.">
        <title>Signature Gene Expression Reveals Novel Clues to the Molecular Mechanisms of Dimorphic Transition in Penicillium marneffei.</title>
        <authorList>
            <person name="Yang E."/>
            <person name="Wang G."/>
            <person name="Cai J."/>
            <person name="Woo P.C."/>
            <person name="Lau S.K."/>
            <person name="Yuen K.-Y."/>
            <person name="Chow W.-N."/>
            <person name="Lin X."/>
        </authorList>
    </citation>
    <scope>NUCLEOTIDE SEQUENCE [LARGE SCALE GENOMIC DNA]</scope>
    <source>
        <strain evidence="7">PM1</strain>
    </source>
</reference>
<dbReference type="PANTHER" id="PTHR33337">
    <property type="entry name" value="GFA DOMAIN-CONTAINING PROTEIN"/>
    <property type="match status" value="1"/>
</dbReference>
<dbReference type="eggNOG" id="ENOG502SV9S">
    <property type="taxonomic scope" value="Eukaryota"/>
</dbReference>
<evidence type="ECO:0000259" key="6">
    <source>
        <dbReference type="PROSITE" id="PS51891"/>
    </source>
</evidence>
<keyword evidence="4" id="KW-0456">Lyase</keyword>
<evidence type="ECO:0000256" key="5">
    <source>
        <dbReference type="SAM" id="Coils"/>
    </source>
</evidence>
<organism evidence="7">
    <name type="scientific">Talaromyces marneffei PM1</name>
    <dbReference type="NCBI Taxonomy" id="1077442"/>
    <lineage>
        <taxon>Eukaryota</taxon>
        <taxon>Fungi</taxon>
        <taxon>Dikarya</taxon>
        <taxon>Ascomycota</taxon>
        <taxon>Pezizomycotina</taxon>
        <taxon>Eurotiomycetes</taxon>
        <taxon>Eurotiomycetidae</taxon>
        <taxon>Eurotiales</taxon>
        <taxon>Trichocomaceae</taxon>
        <taxon>Talaromyces</taxon>
        <taxon>Talaromyces sect. Talaromyces</taxon>
    </lineage>
</organism>
<evidence type="ECO:0000313" key="7">
    <source>
        <dbReference type="EMBL" id="KFX43550.1"/>
    </source>
</evidence>
<dbReference type="InterPro" id="IPR006913">
    <property type="entry name" value="CENP-V/GFA"/>
</dbReference>
<proteinExistence type="inferred from homology"/>
<evidence type="ECO:0000256" key="1">
    <source>
        <dbReference type="ARBA" id="ARBA00005495"/>
    </source>
</evidence>
<evidence type="ECO:0000256" key="3">
    <source>
        <dbReference type="ARBA" id="ARBA00022833"/>
    </source>
</evidence>
<accession>A0A093UUG9</accession>
<dbReference type="PROSITE" id="PS51891">
    <property type="entry name" value="CENP_V_GFA"/>
    <property type="match status" value="1"/>
</dbReference>
<evidence type="ECO:0000256" key="2">
    <source>
        <dbReference type="ARBA" id="ARBA00022723"/>
    </source>
</evidence>
<name>A0A093UUG9_TALMA</name>
<dbReference type="HOGENOM" id="CLU_055491_6_1_1"/>
<comment type="similarity">
    <text evidence="1">Belongs to the Gfa family.</text>
</comment>